<evidence type="ECO:0000313" key="2">
    <source>
        <dbReference type="Proteomes" id="UP000253940"/>
    </source>
</evidence>
<evidence type="ECO:0000313" key="1">
    <source>
        <dbReference type="EMBL" id="AXI04297.1"/>
    </source>
</evidence>
<dbReference type="Proteomes" id="UP000253940">
    <property type="component" value="Chromosome"/>
</dbReference>
<name>A0A345PAI8_9GAMM</name>
<dbReference type="OrthoDB" id="6705934at2"/>
<dbReference type="EMBL" id="CP031222">
    <property type="protein sequence ID" value="AXI04297.1"/>
    <property type="molecule type" value="Genomic_DNA"/>
</dbReference>
<dbReference type="RefSeq" id="WP_114900405.1">
    <property type="nucleotide sequence ID" value="NZ_CP031222.1"/>
</dbReference>
<protein>
    <submittedName>
        <fullName evidence="1">Uncharacterized protein</fullName>
    </submittedName>
</protein>
<accession>A0A345PAI8</accession>
<keyword evidence="2" id="KW-1185">Reference proteome</keyword>
<gene>
    <name evidence="1" type="ORF">HYN46_16515</name>
</gene>
<dbReference type="KEGG" id="mbah:HYN46_16515"/>
<proteinExistence type="predicted"/>
<reference evidence="1 2" key="1">
    <citation type="submission" date="2018-07" db="EMBL/GenBank/DDBJ databases">
        <title>Genome sequencing of Moraxellaceae gen. HYN0046.</title>
        <authorList>
            <person name="Kim M."/>
            <person name="Yi H."/>
        </authorList>
    </citation>
    <scope>NUCLEOTIDE SEQUENCE [LARGE SCALE GENOMIC DNA]</scope>
    <source>
        <strain evidence="1 2">HYN0046</strain>
    </source>
</reference>
<organism evidence="1 2">
    <name type="scientific">Aquirhabdus parva</name>
    <dbReference type="NCBI Taxonomy" id="2283318"/>
    <lineage>
        <taxon>Bacteria</taxon>
        <taxon>Pseudomonadati</taxon>
        <taxon>Pseudomonadota</taxon>
        <taxon>Gammaproteobacteria</taxon>
        <taxon>Moraxellales</taxon>
        <taxon>Moraxellaceae</taxon>
        <taxon>Aquirhabdus</taxon>
    </lineage>
</organism>
<sequence length="320" mass="35482">MERSFRASIVGLGCSDVVSIRQHIHDVLADGGDVSWVPANQENLDFLVINSCFISSSSIQSLIRKNALPVLLVNHSPKNEEIEQNIISLPLFENSRLKNWVQEFVIDKKRAAISQAAPQSVDQNPAVIESTNLLKGFVSKAQGLYHLSDTRGAIGVVDTISGLMWLVPERSTSIDMTGSLKSEVVSQIPRQHRSVDLMQWLWEVIWSASSCATLVPLEQLIEIKIWPQPFRKSDRKDMLILSASLAQGTSSAHQLALDTKIPLSRVQHFVSALVTSGFAERVDRMPEVTPQAHQVERAVVAAEQTVIRRLLSGLRNRLGL</sequence>
<dbReference type="AlphaFoldDB" id="A0A345PAI8"/>